<feature type="region of interest" description="Disordered" evidence="1">
    <location>
        <begin position="151"/>
        <end position="173"/>
    </location>
</feature>
<reference evidence="2" key="1">
    <citation type="submission" date="2019-10" db="EMBL/GenBank/DDBJ databases">
        <title>Conservation and host-specific expression of non-tandemly repeated heterogenous ribosome RNA gene in arbuscular mycorrhizal fungi.</title>
        <authorList>
            <person name="Maeda T."/>
            <person name="Kobayashi Y."/>
            <person name="Nakagawa T."/>
            <person name="Ezawa T."/>
            <person name="Yamaguchi K."/>
            <person name="Bino T."/>
            <person name="Nishimoto Y."/>
            <person name="Shigenobu S."/>
            <person name="Kawaguchi M."/>
        </authorList>
    </citation>
    <scope>NUCLEOTIDE SEQUENCE</scope>
    <source>
        <strain evidence="2">HR1</strain>
    </source>
</reference>
<evidence type="ECO:0000256" key="1">
    <source>
        <dbReference type="SAM" id="MobiDB-lite"/>
    </source>
</evidence>
<proteinExistence type="predicted"/>
<dbReference type="OrthoDB" id="2409758at2759"/>
<feature type="compositionally biased region" description="Basic and acidic residues" evidence="1">
    <location>
        <begin position="151"/>
        <end position="163"/>
    </location>
</feature>
<sequence length="400" mass="46056">MLDPSFGHRPSGEKLSRKYKKDRRREKPEPFPKIQAPETSPAPQIKDQRGEDDPEDSPTPQVKDQEGVPVLGYDYITEEEAKNWVNPNARKPGKHYKIWGKRLVQKWKEFDLGDHDMPGNLDECITLYHDLEQYDSDTVRPLTLKELEKYSKPSLKKDPKAEARPSTQVHRERQKKRKIVVPITWVGIVPHPEENPAYAFNVPVFGYEYAEAPYIPQLISASRPKIKEVLQTELHRKDQIKSAIVVKCLYLLDKKDKEDFADKVYKVKYHRDKQVEEALLKGSGYTLERIEEISIEAYNLRRGTGGSFIPTPKKLTNTKCTINPDNKGLIDPETNALSEKCLQGALDIVKLDGIPMPTPICLRIFNKIEEMNQDISINVWEWNEETATPKAVIASKNFKR</sequence>
<protein>
    <submittedName>
        <fullName evidence="2">Uncharacterized protein</fullName>
    </submittedName>
</protein>
<accession>A0A8H3M5Q9</accession>
<evidence type="ECO:0000313" key="2">
    <source>
        <dbReference type="EMBL" id="GES98265.1"/>
    </source>
</evidence>
<name>A0A8H3M5Q9_9GLOM</name>
<comment type="caution">
    <text evidence="2">The sequence shown here is derived from an EMBL/GenBank/DDBJ whole genome shotgun (WGS) entry which is preliminary data.</text>
</comment>
<dbReference type="EMBL" id="BLAL01000266">
    <property type="protein sequence ID" value="GES98265.1"/>
    <property type="molecule type" value="Genomic_DNA"/>
</dbReference>
<gene>
    <name evidence="2" type="ORF">RCL2_002482000</name>
</gene>
<feature type="region of interest" description="Disordered" evidence="1">
    <location>
        <begin position="1"/>
        <end position="69"/>
    </location>
</feature>
<dbReference type="Proteomes" id="UP000615446">
    <property type="component" value="Unassembled WGS sequence"/>
</dbReference>
<organism evidence="2 3">
    <name type="scientific">Rhizophagus clarus</name>
    <dbReference type="NCBI Taxonomy" id="94130"/>
    <lineage>
        <taxon>Eukaryota</taxon>
        <taxon>Fungi</taxon>
        <taxon>Fungi incertae sedis</taxon>
        <taxon>Mucoromycota</taxon>
        <taxon>Glomeromycotina</taxon>
        <taxon>Glomeromycetes</taxon>
        <taxon>Glomerales</taxon>
        <taxon>Glomeraceae</taxon>
        <taxon>Rhizophagus</taxon>
    </lineage>
</organism>
<dbReference type="AlphaFoldDB" id="A0A8H3M5Q9"/>
<evidence type="ECO:0000313" key="3">
    <source>
        <dbReference type="Proteomes" id="UP000615446"/>
    </source>
</evidence>